<evidence type="ECO:0000313" key="2">
    <source>
        <dbReference type="EMBL" id="ROX30425.1"/>
    </source>
</evidence>
<evidence type="ECO:0000256" key="1">
    <source>
        <dbReference type="SAM" id="Phobius"/>
    </source>
</evidence>
<organism evidence="2 3">
    <name type="scientific">Enterococcus faecalis</name>
    <name type="common">Streptococcus faecalis</name>
    <dbReference type="NCBI Taxonomy" id="1351"/>
    <lineage>
        <taxon>Bacteria</taxon>
        <taxon>Bacillati</taxon>
        <taxon>Bacillota</taxon>
        <taxon>Bacilli</taxon>
        <taxon>Lactobacillales</taxon>
        <taxon>Enterococcaceae</taxon>
        <taxon>Enterococcus</taxon>
    </lineage>
</organism>
<evidence type="ECO:0000313" key="3">
    <source>
        <dbReference type="Proteomes" id="UP000281488"/>
    </source>
</evidence>
<dbReference type="AlphaFoldDB" id="A0ABD7IVQ5"/>
<reference evidence="2 3" key="1">
    <citation type="submission" date="2018-10" db="EMBL/GenBank/DDBJ databases">
        <title>Genotypes and phenotypes of Enterococci isolated from broiler chickens.</title>
        <authorList>
            <person name="Muhammad A.R."/>
            <person name="Diarra M.S."/>
        </authorList>
    </citation>
    <scope>NUCLEOTIDE SEQUENCE [LARGE SCALE GENOMIC DNA]</scope>
    <source>
        <strain evidence="2 3">LIT2 A36'</strain>
    </source>
</reference>
<feature type="transmembrane region" description="Helical" evidence="1">
    <location>
        <begin position="97"/>
        <end position="117"/>
    </location>
</feature>
<proteinExistence type="predicted"/>
<feature type="transmembrane region" description="Helical" evidence="1">
    <location>
        <begin position="12"/>
        <end position="37"/>
    </location>
</feature>
<comment type="caution">
    <text evidence="2">The sequence shown here is derived from an EMBL/GenBank/DDBJ whole genome shotgun (WGS) entry which is preliminary data.</text>
</comment>
<dbReference type="EMBL" id="RKMZ01000009">
    <property type="protein sequence ID" value="ROX30425.1"/>
    <property type="molecule type" value="Genomic_DNA"/>
</dbReference>
<dbReference type="Proteomes" id="UP000281488">
    <property type="component" value="Unassembled WGS sequence"/>
</dbReference>
<feature type="transmembrane region" description="Helical" evidence="1">
    <location>
        <begin position="129"/>
        <end position="156"/>
    </location>
</feature>
<sequence length="169" mass="19181">MEIYSKYIKKIRIWNLITLVLASIGTIFSIIGLPAALSPDKTLYKDLGLEGMSIYNQLNSMPVKVFTVLNVLFTIAFVILFFISHRKIKKDQIPLKYPYYLNLGWTVVSIIFSLLTTPSFTNTSETQSMGLIIGITTTIFTLVFKLPIIMVLVYLFKVNTGENDIEKVN</sequence>
<gene>
    <name evidence="2" type="ORF">EGW16_14040</name>
</gene>
<name>A0ABD7IVQ5_ENTFL</name>
<keyword evidence="1" id="KW-1133">Transmembrane helix</keyword>
<feature type="transmembrane region" description="Helical" evidence="1">
    <location>
        <begin position="65"/>
        <end position="85"/>
    </location>
</feature>
<dbReference type="RefSeq" id="WP_010709544.1">
    <property type="nucleotide sequence ID" value="NZ_CP091901.1"/>
</dbReference>
<keyword evidence="1" id="KW-0812">Transmembrane</keyword>
<protein>
    <submittedName>
        <fullName evidence="2">Uncharacterized protein</fullName>
    </submittedName>
</protein>
<accession>A0ABD7IVQ5</accession>
<keyword evidence="1" id="KW-0472">Membrane</keyword>